<organism evidence="1 2">
    <name type="scientific">Undibacterium danionis</name>
    <dbReference type="NCBI Taxonomy" id="1812100"/>
    <lineage>
        <taxon>Bacteria</taxon>
        <taxon>Pseudomonadati</taxon>
        <taxon>Pseudomonadota</taxon>
        <taxon>Betaproteobacteria</taxon>
        <taxon>Burkholderiales</taxon>
        <taxon>Oxalobacteraceae</taxon>
        <taxon>Undibacterium</taxon>
    </lineage>
</organism>
<dbReference type="PROSITE" id="PS51257">
    <property type="entry name" value="PROKAR_LIPOPROTEIN"/>
    <property type="match status" value="1"/>
</dbReference>
<keyword evidence="2" id="KW-1185">Reference proteome</keyword>
<gene>
    <name evidence="1" type="ORF">ACFFJH_04770</name>
</gene>
<evidence type="ECO:0000313" key="1">
    <source>
        <dbReference type="EMBL" id="MFC0349106.1"/>
    </source>
</evidence>
<accession>A0ABV6IDI5</accession>
<reference evidence="1 2" key="1">
    <citation type="submission" date="2024-09" db="EMBL/GenBank/DDBJ databases">
        <authorList>
            <person name="Sun Q."/>
            <person name="Mori K."/>
        </authorList>
    </citation>
    <scope>NUCLEOTIDE SEQUENCE [LARGE SCALE GENOMIC DNA]</scope>
    <source>
        <strain evidence="1 2">CCM 8677</strain>
    </source>
</reference>
<evidence type="ECO:0000313" key="2">
    <source>
        <dbReference type="Proteomes" id="UP001589844"/>
    </source>
</evidence>
<sequence>MKTITATAIVSAASACVTSLIFVGVVNLATTSEVGATAAPMQKITVSANRMTAEEKLAYDLELSQSANLMNATSTQVVVIRAKRLSAAEKAQMADE</sequence>
<proteinExistence type="predicted"/>
<dbReference type="Proteomes" id="UP001589844">
    <property type="component" value="Unassembled WGS sequence"/>
</dbReference>
<evidence type="ECO:0008006" key="3">
    <source>
        <dbReference type="Google" id="ProtNLM"/>
    </source>
</evidence>
<dbReference type="EMBL" id="JBHLXJ010000004">
    <property type="protein sequence ID" value="MFC0349106.1"/>
    <property type="molecule type" value="Genomic_DNA"/>
</dbReference>
<protein>
    <recommendedName>
        <fullName evidence="3">DUF541 domain-containing protein</fullName>
    </recommendedName>
</protein>
<name>A0ABV6IDI5_9BURK</name>
<comment type="caution">
    <text evidence="1">The sequence shown here is derived from an EMBL/GenBank/DDBJ whole genome shotgun (WGS) entry which is preliminary data.</text>
</comment>
<dbReference type="RefSeq" id="WP_390210460.1">
    <property type="nucleotide sequence ID" value="NZ_JBHLXJ010000004.1"/>
</dbReference>